<gene>
    <name evidence="5" type="ORF">BOO71_0000973</name>
</gene>
<dbReference type="Gene3D" id="3.90.79.10">
    <property type="entry name" value="Nucleoside Triphosphate Pyrophosphohydrolase"/>
    <property type="match status" value="1"/>
</dbReference>
<feature type="domain" description="Nudix hydrolase" evidence="3">
    <location>
        <begin position="75"/>
        <end position="205"/>
    </location>
</feature>
<keyword evidence="6" id="KW-1185">Reference proteome</keyword>
<dbReference type="Proteomes" id="UP000186607">
    <property type="component" value="Unassembled WGS sequence"/>
</dbReference>
<dbReference type="PANTHER" id="PTHR10885">
    <property type="entry name" value="ISOPENTENYL-DIPHOSPHATE DELTA-ISOMERASE"/>
    <property type="match status" value="1"/>
</dbReference>
<dbReference type="EMBL" id="MSTI01000013">
    <property type="protein sequence ID" value="OLV20037.1"/>
    <property type="molecule type" value="Genomic_DNA"/>
</dbReference>
<evidence type="ECO:0000313" key="5">
    <source>
        <dbReference type="EMBL" id="OLV20037.1"/>
    </source>
</evidence>
<evidence type="ECO:0000256" key="2">
    <source>
        <dbReference type="PROSITE-ProRule" id="PRU01076"/>
    </source>
</evidence>
<reference evidence="5 6" key="1">
    <citation type="submission" date="2017-01" db="EMBL/GenBank/DDBJ databases">
        <title>Genome Analysis of Deinococcus marmoris KOPRI26562.</title>
        <authorList>
            <person name="Kim J.H."/>
            <person name="Oh H.-M."/>
        </authorList>
    </citation>
    <scope>NUCLEOTIDE SEQUENCE [LARGE SCALE GENOMIC DNA]</scope>
    <source>
        <strain evidence="5 6">KOPRI26562</strain>
    </source>
</reference>
<protein>
    <submittedName>
        <fullName evidence="5">Nudix hydrolase YfcD</fullName>
    </submittedName>
</protein>
<dbReference type="AlphaFoldDB" id="A0A1U7P4D5"/>
<sequence length="211" mass="23933">MDAEGAITLPAEAVQALGIAEGDVCCFVTDEQGRLTLQLLRKTLMSEQDEWLNLVNRHDQVIGQITREDAWAKRQPVRVINAFLVNSRGELWIPRRTASKRMFPSCLDMSVGGHVERGEDYMSAFKRETREELNLDVDELDWREIAALSPFKTNLSAFMRVYEIRTDSTPDFNPADFSEAWWLTPAELLARIAAGEAAKGDLAELVRRCYP</sequence>
<dbReference type="InterPro" id="IPR000086">
    <property type="entry name" value="NUDIX_hydrolase_dom"/>
</dbReference>
<dbReference type="PROSITE" id="PS51740">
    <property type="entry name" value="SPOVT_ABRB"/>
    <property type="match status" value="1"/>
</dbReference>
<comment type="caution">
    <text evidence="5">The sequence shown here is derived from an EMBL/GenBank/DDBJ whole genome shotgun (WGS) entry which is preliminary data.</text>
</comment>
<evidence type="ECO:0000313" key="6">
    <source>
        <dbReference type="Proteomes" id="UP000186607"/>
    </source>
</evidence>
<organism evidence="5 6">
    <name type="scientific">Deinococcus marmoris</name>
    <dbReference type="NCBI Taxonomy" id="249408"/>
    <lineage>
        <taxon>Bacteria</taxon>
        <taxon>Thermotogati</taxon>
        <taxon>Deinococcota</taxon>
        <taxon>Deinococci</taxon>
        <taxon>Deinococcales</taxon>
        <taxon>Deinococcaceae</taxon>
        <taxon>Deinococcus</taxon>
    </lineage>
</organism>
<evidence type="ECO:0000259" key="3">
    <source>
        <dbReference type="PROSITE" id="PS51462"/>
    </source>
</evidence>
<name>A0A1U7P4D5_9DEIO</name>
<dbReference type="GO" id="GO:0016787">
    <property type="term" value="F:hydrolase activity"/>
    <property type="evidence" value="ECO:0007669"/>
    <property type="project" value="UniProtKB-KW"/>
</dbReference>
<keyword evidence="1 5" id="KW-0378">Hydrolase</keyword>
<feature type="domain" description="SpoVT-AbrB" evidence="4">
    <location>
        <begin position="1"/>
        <end position="42"/>
    </location>
</feature>
<dbReference type="SUPFAM" id="SSF55811">
    <property type="entry name" value="Nudix"/>
    <property type="match status" value="1"/>
</dbReference>
<dbReference type="GO" id="GO:0003677">
    <property type="term" value="F:DNA binding"/>
    <property type="evidence" value="ECO:0007669"/>
    <property type="project" value="UniProtKB-UniRule"/>
</dbReference>
<accession>A0A1U7P4D5</accession>
<dbReference type="Pfam" id="PF00293">
    <property type="entry name" value="NUDIX"/>
    <property type="match status" value="1"/>
</dbReference>
<keyword evidence="2" id="KW-0238">DNA-binding</keyword>
<evidence type="ECO:0000256" key="1">
    <source>
        <dbReference type="ARBA" id="ARBA00022801"/>
    </source>
</evidence>
<dbReference type="eggNOG" id="COG0494">
    <property type="taxonomic scope" value="Bacteria"/>
</dbReference>
<dbReference type="PROSITE" id="PS00893">
    <property type="entry name" value="NUDIX_BOX"/>
    <property type="match status" value="1"/>
</dbReference>
<dbReference type="InterPro" id="IPR007159">
    <property type="entry name" value="SpoVT-AbrB_dom"/>
</dbReference>
<dbReference type="InterPro" id="IPR015797">
    <property type="entry name" value="NUDIX_hydrolase-like_dom_sf"/>
</dbReference>
<dbReference type="CDD" id="cd24154">
    <property type="entry name" value="NUDIX_DR0079"/>
    <property type="match status" value="1"/>
</dbReference>
<dbReference type="PANTHER" id="PTHR10885:SF0">
    <property type="entry name" value="ISOPENTENYL-DIPHOSPHATE DELTA-ISOMERASE"/>
    <property type="match status" value="1"/>
</dbReference>
<proteinExistence type="predicted"/>
<dbReference type="PROSITE" id="PS51462">
    <property type="entry name" value="NUDIX"/>
    <property type="match status" value="1"/>
</dbReference>
<evidence type="ECO:0000259" key="4">
    <source>
        <dbReference type="PROSITE" id="PS51740"/>
    </source>
</evidence>
<dbReference type="InterPro" id="IPR020084">
    <property type="entry name" value="NUDIX_hydrolase_CS"/>
</dbReference>
<dbReference type="STRING" id="249408.BOO71_0000973"/>